<name>A0A098DN03_GIBZE</name>
<feature type="region of interest" description="Disordered" evidence="1">
    <location>
        <begin position="17"/>
        <end position="86"/>
    </location>
</feature>
<reference evidence="3 4" key="2">
    <citation type="journal article" date="2010" name="Nature">
        <title>Comparative genomics reveals mobile pathogenicity chromosomes in Fusarium.</title>
        <authorList>
            <person name="Ma L.J."/>
            <person name="van der Does H.C."/>
            <person name="Borkovich K.A."/>
            <person name="Coleman J.J."/>
            <person name="Daboussi M.J."/>
            <person name="Di Pietro A."/>
            <person name="Dufresne M."/>
            <person name="Freitag M."/>
            <person name="Grabherr M."/>
            <person name="Henrissat B."/>
            <person name="Houterman P.M."/>
            <person name="Kang S."/>
            <person name="Shim W.B."/>
            <person name="Woloshuk C."/>
            <person name="Xie X."/>
            <person name="Xu J.R."/>
            <person name="Antoniw J."/>
            <person name="Baker S.E."/>
            <person name="Bluhm B.H."/>
            <person name="Breakspear A."/>
            <person name="Brown D.W."/>
            <person name="Butchko R.A."/>
            <person name="Chapman S."/>
            <person name="Coulson R."/>
            <person name="Coutinho P.M."/>
            <person name="Danchin E.G."/>
            <person name="Diener A."/>
            <person name="Gale L.R."/>
            <person name="Gardiner D.M."/>
            <person name="Goff S."/>
            <person name="Hammond-Kosack K.E."/>
            <person name="Hilburn K."/>
            <person name="Hua-Van A."/>
            <person name="Jonkers W."/>
            <person name="Kazan K."/>
            <person name="Kodira C.D."/>
            <person name="Koehrsen M."/>
            <person name="Kumar L."/>
            <person name="Lee Y.H."/>
            <person name="Li L."/>
            <person name="Manners J.M."/>
            <person name="Miranda-Saavedra D."/>
            <person name="Mukherjee M."/>
            <person name="Park G."/>
            <person name="Park J."/>
            <person name="Park S.Y."/>
            <person name="Proctor R.H."/>
            <person name="Regev A."/>
            <person name="Ruiz-Roldan M.C."/>
            <person name="Sain D."/>
            <person name="Sakthikumar S."/>
            <person name="Sykes S."/>
            <person name="Schwartz D.C."/>
            <person name="Turgeon B.G."/>
            <person name="Wapinski I."/>
            <person name="Yoder O."/>
            <person name="Young S."/>
            <person name="Zeng Q."/>
            <person name="Zhou S."/>
            <person name="Galagan J."/>
            <person name="Cuomo C.A."/>
            <person name="Kistler H.C."/>
            <person name="Rep M."/>
        </authorList>
    </citation>
    <scope>GENOME REANNOTATION</scope>
    <source>
        <strain evidence="4">ATCC MYA-4620 / CBS 123657 / FGSC 9075 / NRRL 31084 / PH-1</strain>
        <strain evidence="3">PH-1 / ATCC MYA-4620 / FGSC 9075 / NRRL 31084</strain>
    </source>
</reference>
<dbReference type="VEuPathDB" id="FungiDB:FGRAMPH1_01G15053"/>
<evidence type="ECO:0000313" key="4">
    <source>
        <dbReference type="Proteomes" id="UP000070720"/>
    </source>
</evidence>
<accession>A0A098DN03</accession>
<evidence type="ECO:0000313" key="3">
    <source>
        <dbReference type="EnsemblFungi" id="CEF79326"/>
    </source>
</evidence>
<dbReference type="EMBL" id="HG970333">
    <property type="protein sequence ID" value="CEF79326.1"/>
    <property type="molecule type" value="Genomic_DNA"/>
</dbReference>
<dbReference type="Proteomes" id="UP000070720">
    <property type="component" value="Chromosome 2"/>
</dbReference>
<dbReference type="AlphaFoldDB" id="A0A098DN03"/>
<protein>
    <submittedName>
        <fullName evidence="2">Chromosome 2, complete genome</fullName>
    </submittedName>
</protein>
<evidence type="ECO:0000256" key="1">
    <source>
        <dbReference type="SAM" id="MobiDB-lite"/>
    </source>
</evidence>
<reference evidence="2 4" key="3">
    <citation type="journal article" date="2015" name="BMC Genomics">
        <title>The completed genome sequence of the pathogenic ascomycete fungus Fusarium graminearum.</title>
        <authorList>
            <person name="King R."/>
            <person name="Urban M."/>
            <person name="Hammond-Kosack M.C."/>
            <person name="Hassani-Pak K."/>
            <person name="Hammond-Kosack K.E."/>
        </authorList>
    </citation>
    <scope>NUCLEOTIDE SEQUENCE [LARGE SCALE GENOMIC DNA]</scope>
    <source>
        <strain evidence="4">ATCC MYA-4620 / CBS 123657 / FGSC 9075 / NRRL 31084 / PH-1</strain>
        <strain evidence="2">PH-1</strain>
    </source>
</reference>
<reference evidence="3" key="4">
    <citation type="submission" date="2017-01" db="UniProtKB">
        <authorList>
            <consortium name="EnsemblFungi"/>
        </authorList>
    </citation>
    <scope>IDENTIFICATION</scope>
    <source>
        <strain evidence="3">PH-1 / ATCC MYA-4620 / FGSC 9075 / NRRL 31084</strain>
    </source>
</reference>
<evidence type="ECO:0000313" key="2">
    <source>
        <dbReference type="EMBL" id="CEF79326.1"/>
    </source>
</evidence>
<organism evidence="2 4">
    <name type="scientific">Gibberella zeae (strain ATCC MYA-4620 / CBS 123657 / FGSC 9075 / NRRL 31084 / PH-1)</name>
    <name type="common">Wheat head blight fungus</name>
    <name type="synonym">Fusarium graminearum</name>
    <dbReference type="NCBI Taxonomy" id="229533"/>
    <lineage>
        <taxon>Eukaryota</taxon>
        <taxon>Fungi</taxon>
        <taxon>Dikarya</taxon>
        <taxon>Ascomycota</taxon>
        <taxon>Pezizomycotina</taxon>
        <taxon>Sordariomycetes</taxon>
        <taxon>Hypocreomycetidae</taxon>
        <taxon>Hypocreales</taxon>
        <taxon>Nectriaceae</taxon>
        <taxon>Fusarium</taxon>
    </lineage>
</organism>
<gene>
    <name evidence="2" type="ORF">FGRAMPH1_01T15053</name>
</gene>
<dbReference type="InParanoid" id="A0A098DN03"/>
<feature type="compositionally biased region" description="Basic and acidic residues" evidence="1">
    <location>
        <begin position="70"/>
        <end position="80"/>
    </location>
</feature>
<sequence>MVKTSDRPVINTAIVVDPGKSEAQKERRSRLSRKELVDCRDRPRKENAKGTGERCYKEGDPLSVLGTGGQERESQGRDGDCDCDWA</sequence>
<accession>A0A0E0S751</accession>
<keyword evidence="4" id="KW-1185">Reference proteome</keyword>
<feature type="compositionally biased region" description="Basic and acidic residues" evidence="1">
    <location>
        <begin position="32"/>
        <end position="60"/>
    </location>
</feature>
<reference evidence="3 4" key="1">
    <citation type="journal article" date="2007" name="Science">
        <title>The Fusarium graminearum genome reveals a link between localized polymorphism and pathogen specialization.</title>
        <authorList>
            <person name="Cuomo C.A."/>
            <person name="Gueldener U."/>
            <person name="Xu J.-R."/>
            <person name="Trail F."/>
            <person name="Turgeon B.G."/>
            <person name="Di Pietro A."/>
            <person name="Walton J.D."/>
            <person name="Ma L.-J."/>
            <person name="Baker S.E."/>
            <person name="Rep M."/>
            <person name="Adam G."/>
            <person name="Antoniw J."/>
            <person name="Baldwin T."/>
            <person name="Calvo S.E."/>
            <person name="Chang Y.-L."/>
            <person name="DeCaprio D."/>
            <person name="Gale L.R."/>
            <person name="Gnerre S."/>
            <person name="Goswami R.S."/>
            <person name="Hammond-Kosack K."/>
            <person name="Harris L.J."/>
            <person name="Hilburn K."/>
            <person name="Kennell J.C."/>
            <person name="Kroken S."/>
            <person name="Magnuson J.K."/>
            <person name="Mannhaupt G."/>
            <person name="Mauceli E.W."/>
            <person name="Mewes H.-W."/>
            <person name="Mitterbauer R."/>
            <person name="Muehlbauer G."/>
            <person name="Muensterkoetter M."/>
            <person name="Nelson D."/>
            <person name="O'Donnell K."/>
            <person name="Ouellet T."/>
            <person name="Qi W."/>
            <person name="Quesneville H."/>
            <person name="Roncero M.I.G."/>
            <person name="Seong K.-Y."/>
            <person name="Tetko I.V."/>
            <person name="Urban M."/>
            <person name="Waalwijk C."/>
            <person name="Ward T.J."/>
            <person name="Yao J."/>
            <person name="Birren B.W."/>
            <person name="Kistler H.C."/>
        </authorList>
    </citation>
    <scope>NUCLEOTIDE SEQUENCE [LARGE SCALE GENOMIC DNA]</scope>
    <source>
        <strain evidence="4">ATCC MYA-4620 / CBS 123657 / FGSC 9075 / NRRL 31084 / PH-1</strain>
        <strain evidence="3">PH-1 / ATCC MYA-4620 / FGSC 9075 / NRRL 31084</strain>
    </source>
</reference>
<dbReference type="EnsemblFungi" id="CEF79326">
    <property type="protein sequence ID" value="CEF79326"/>
    <property type="gene ID" value="FGRRES_15237"/>
</dbReference>
<proteinExistence type="predicted"/>